<dbReference type="NCBIfam" id="TIGR00186">
    <property type="entry name" value="rRNA_methyl_3"/>
    <property type="match status" value="1"/>
</dbReference>
<evidence type="ECO:0000259" key="3">
    <source>
        <dbReference type="SMART" id="SM00967"/>
    </source>
</evidence>
<proteinExistence type="predicted"/>
<dbReference type="EMBL" id="JBDKWZ010000009">
    <property type="protein sequence ID" value="MEN7549629.1"/>
    <property type="molecule type" value="Genomic_DNA"/>
</dbReference>
<reference evidence="4 5" key="1">
    <citation type="submission" date="2024-04" db="EMBL/GenBank/DDBJ databases">
        <title>Novel genus in family Flammeovirgaceae.</title>
        <authorList>
            <person name="Nguyen T.H."/>
            <person name="Vuong T.Q."/>
            <person name="Le H."/>
            <person name="Kim S.-G."/>
        </authorList>
    </citation>
    <scope>NUCLEOTIDE SEQUENCE [LARGE SCALE GENOMIC DNA]</scope>
    <source>
        <strain evidence="4 5">JCM 23209</strain>
    </source>
</reference>
<keyword evidence="5" id="KW-1185">Reference proteome</keyword>
<dbReference type="CDD" id="cd18103">
    <property type="entry name" value="SpoU-like_RlmB"/>
    <property type="match status" value="1"/>
</dbReference>
<dbReference type="PANTHER" id="PTHR46429:SF1">
    <property type="entry name" value="23S RRNA (GUANOSINE-2'-O-)-METHYLTRANSFERASE RLMB"/>
    <property type="match status" value="1"/>
</dbReference>
<dbReference type="SUPFAM" id="SSF75217">
    <property type="entry name" value="alpha/beta knot"/>
    <property type="match status" value="1"/>
</dbReference>
<dbReference type="GO" id="GO:0032259">
    <property type="term" value="P:methylation"/>
    <property type="evidence" value="ECO:0007669"/>
    <property type="project" value="UniProtKB-KW"/>
</dbReference>
<dbReference type="InterPro" id="IPR029028">
    <property type="entry name" value="Alpha/beta_knot_MTases"/>
</dbReference>
<sequence>MKHQASSKKGELIYGVQPVLEAIEAGKELDKIMIQRDSKNEQTAKLLSTAAQYKVPVVKVPQEKLNKITRKNHQGVVAYLSAISYASLDNVVSECFNQGKTPLILVLDRVTDVRNFGAIARTAECMGVDAIVVPARGAAQIGSDALKTSAGALNYIPVCREQSLLQTVKYLKNSGLEVAACTEKGSDKVFHQDFRGPLAIVMGSEEDGISDDLIKVADFLAEIPMYGKINSLNVSVATSMILYEVNRQRHA</sequence>
<dbReference type="GO" id="GO:0003723">
    <property type="term" value="F:RNA binding"/>
    <property type="evidence" value="ECO:0007669"/>
    <property type="project" value="InterPro"/>
</dbReference>
<dbReference type="InterPro" id="IPR001537">
    <property type="entry name" value="SpoU_MeTrfase"/>
</dbReference>
<evidence type="ECO:0000256" key="1">
    <source>
        <dbReference type="ARBA" id="ARBA00022603"/>
    </source>
</evidence>
<dbReference type="InterPro" id="IPR029064">
    <property type="entry name" value="Ribosomal_eL30-like_sf"/>
</dbReference>
<evidence type="ECO:0000313" key="4">
    <source>
        <dbReference type="EMBL" id="MEN7549629.1"/>
    </source>
</evidence>
<dbReference type="InterPro" id="IPR029026">
    <property type="entry name" value="tRNA_m1G_MTases_N"/>
</dbReference>
<comment type="caution">
    <text evidence="4">The sequence shown here is derived from an EMBL/GenBank/DDBJ whole genome shotgun (WGS) entry which is preliminary data.</text>
</comment>
<feature type="domain" description="RNA 2-O ribose methyltransferase substrate binding" evidence="3">
    <location>
        <begin position="12"/>
        <end position="86"/>
    </location>
</feature>
<dbReference type="Proteomes" id="UP001403385">
    <property type="component" value="Unassembled WGS sequence"/>
</dbReference>
<dbReference type="AlphaFoldDB" id="A0AAW9RXK9"/>
<dbReference type="GO" id="GO:0005829">
    <property type="term" value="C:cytosol"/>
    <property type="evidence" value="ECO:0007669"/>
    <property type="project" value="TreeGrafter"/>
</dbReference>
<dbReference type="RefSeq" id="WP_346822408.1">
    <property type="nucleotide sequence ID" value="NZ_JBDKWZ010000009.1"/>
</dbReference>
<keyword evidence="2" id="KW-0808">Transferase</keyword>
<dbReference type="GO" id="GO:0008173">
    <property type="term" value="F:RNA methyltransferase activity"/>
    <property type="evidence" value="ECO:0007669"/>
    <property type="project" value="InterPro"/>
</dbReference>
<dbReference type="GO" id="GO:0006396">
    <property type="term" value="P:RNA processing"/>
    <property type="evidence" value="ECO:0007669"/>
    <property type="project" value="InterPro"/>
</dbReference>
<dbReference type="Gene3D" id="3.40.1280.10">
    <property type="match status" value="1"/>
</dbReference>
<dbReference type="PANTHER" id="PTHR46429">
    <property type="entry name" value="23S RRNA (GUANOSINE-2'-O-)-METHYLTRANSFERASE RLMB"/>
    <property type="match status" value="1"/>
</dbReference>
<dbReference type="Pfam" id="PF00588">
    <property type="entry name" value="SpoU_methylase"/>
    <property type="match status" value="1"/>
</dbReference>
<organism evidence="4 5">
    <name type="scientific">Rapidithrix thailandica</name>
    <dbReference type="NCBI Taxonomy" id="413964"/>
    <lineage>
        <taxon>Bacteria</taxon>
        <taxon>Pseudomonadati</taxon>
        <taxon>Bacteroidota</taxon>
        <taxon>Cytophagia</taxon>
        <taxon>Cytophagales</taxon>
        <taxon>Flammeovirgaceae</taxon>
        <taxon>Rapidithrix</taxon>
    </lineage>
</organism>
<dbReference type="InterPro" id="IPR004441">
    <property type="entry name" value="rRNA_MeTrfase_TrmH"/>
</dbReference>
<dbReference type="SMART" id="SM00967">
    <property type="entry name" value="SpoU_sub_bind"/>
    <property type="match status" value="1"/>
</dbReference>
<protein>
    <submittedName>
        <fullName evidence="4">23S rRNA (Guanosine(2251)-2'-O)-methyltransferase RlmB</fullName>
    </submittedName>
</protein>
<evidence type="ECO:0000256" key="2">
    <source>
        <dbReference type="ARBA" id="ARBA00022679"/>
    </source>
</evidence>
<dbReference type="Pfam" id="PF08032">
    <property type="entry name" value="SpoU_sub_bind"/>
    <property type="match status" value="1"/>
</dbReference>
<gene>
    <name evidence="4" type="primary">rlmB</name>
    <name evidence="4" type="ORF">AAG747_17020</name>
</gene>
<keyword evidence="1" id="KW-0489">Methyltransferase</keyword>
<name>A0AAW9RXK9_9BACT</name>
<evidence type="ECO:0000313" key="5">
    <source>
        <dbReference type="Proteomes" id="UP001403385"/>
    </source>
</evidence>
<dbReference type="SUPFAM" id="SSF55315">
    <property type="entry name" value="L30e-like"/>
    <property type="match status" value="1"/>
</dbReference>
<dbReference type="Gene3D" id="3.30.1330.30">
    <property type="match status" value="1"/>
</dbReference>
<accession>A0AAW9RXK9</accession>
<dbReference type="InterPro" id="IPR013123">
    <property type="entry name" value="SpoU_subst-bd"/>
</dbReference>